<proteinExistence type="inferred from homology"/>
<evidence type="ECO:0000256" key="4">
    <source>
        <dbReference type="ARBA" id="ARBA00022729"/>
    </source>
</evidence>
<sequence length="565" mass="62933">MYRVPWLLGGWFCVLASAFAEPPAAILQRALDELQPSSLSRAEQQAELEWFIAAARPLQGLQIRVIAERIATHEYEAFVLAPLFSELTGIRVIHEISGEDDVVNKLRAQQRTGLPLYDAFISDSDLLGQHFRDGQVLALTDFMAGQGAAFTLPSLALDDFIGLPFVTAPDGKLYQLPDQQFANLYWYRQDWFERAELRQAFQERYGYALDVPQNWSAYADIAEFFSEQVRELDGRRVYGHMDYGAYDPSLGWRLSDAWLGMAGVADVGLPNGVPVDDWGLRVEGCRPAGASMQRGGALDSPAAVYALRQYIDWLQRFAPPEARQMNFNQAGSVAAQGQIAQQIFWYTAFTADYTRPGSPVVDEQGLPRWRVAPSPRGAYWREGMKSGYQDVGAWTLLKGSEPARQQAAWLYAQFVVSRSVSLRKTLVGLTPIRRSDLDSPAMQAAAPRLGGLVEFYRSAAARRWTPTGANVPDYSGMASLWWRYLYPALDGRQSAQQALQALAGAFDEHLARLSGSQAHACAPRLNSRSDPQHWLRQPGAPWPALADEQPAGRTLPYAEALHAWD</sequence>
<evidence type="ECO:0000256" key="3">
    <source>
        <dbReference type="ARBA" id="ARBA00022475"/>
    </source>
</evidence>
<reference evidence="11" key="1">
    <citation type="submission" date="2017-12" db="EMBL/GenBank/DDBJ databases">
        <authorList>
            <person name="Yu X.-Y."/>
        </authorList>
    </citation>
    <scope>NUCLEOTIDE SEQUENCE [LARGE SCALE GENOMIC DNA]</scope>
    <source>
        <strain evidence="11">ZYSR67-Z</strain>
    </source>
</reference>
<evidence type="ECO:0000313" key="10">
    <source>
        <dbReference type="EMBL" id="PKF69962.1"/>
    </source>
</evidence>
<keyword evidence="5" id="KW-0472">Membrane</keyword>
<dbReference type="InterPro" id="IPR050490">
    <property type="entry name" value="Bact_solute-bd_prot1"/>
</dbReference>
<feature type="signal peptide" evidence="9">
    <location>
        <begin position="1"/>
        <end position="20"/>
    </location>
</feature>
<dbReference type="InterPro" id="IPR014597">
    <property type="entry name" value="ABC_tp_sb"/>
</dbReference>
<comment type="subcellular location">
    <subcellularLocation>
        <location evidence="1">Periplasm</location>
    </subcellularLocation>
</comment>
<evidence type="ECO:0000256" key="1">
    <source>
        <dbReference type="ARBA" id="ARBA00004418"/>
    </source>
</evidence>
<evidence type="ECO:0000256" key="8">
    <source>
        <dbReference type="SAM" id="MobiDB-lite"/>
    </source>
</evidence>
<evidence type="ECO:0000256" key="6">
    <source>
        <dbReference type="ARBA" id="ARBA00023139"/>
    </source>
</evidence>
<evidence type="ECO:0000256" key="7">
    <source>
        <dbReference type="ARBA" id="ARBA00023288"/>
    </source>
</evidence>
<dbReference type="GO" id="GO:0042597">
    <property type="term" value="C:periplasmic space"/>
    <property type="evidence" value="ECO:0007669"/>
    <property type="project" value="UniProtKB-SubCell"/>
</dbReference>
<feature type="chain" id="PRO_5014125064" evidence="9">
    <location>
        <begin position="21"/>
        <end position="565"/>
    </location>
</feature>
<keyword evidence="4 9" id="KW-0732">Signal</keyword>
<evidence type="ECO:0000256" key="5">
    <source>
        <dbReference type="ARBA" id="ARBA00023136"/>
    </source>
</evidence>
<dbReference type="PIRSF" id="PIRSF035859">
    <property type="entry name" value="ABC_tp_sb"/>
    <property type="match status" value="1"/>
</dbReference>
<evidence type="ECO:0000313" key="11">
    <source>
        <dbReference type="Proteomes" id="UP000242861"/>
    </source>
</evidence>
<keyword evidence="7" id="KW-0449">Lipoprotein</keyword>
<keyword evidence="3" id="KW-1003">Cell membrane</keyword>
<dbReference type="PANTHER" id="PTHR43649:SF33">
    <property type="entry name" value="POLYGALACTURONAN_RHAMNOGALACTURONAN-BINDING PROTEIN YTCQ"/>
    <property type="match status" value="1"/>
</dbReference>
<gene>
    <name evidence="10" type="ORF">CW360_15760</name>
</gene>
<organism evidence="10 11">
    <name type="scientific">Pseudomonas fluvialis</name>
    <dbReference type="NCBI Taxonomy" id="1793966"/>
    <lineage>
        <taxon>Bacteria</taxon>
        <taxon>Pseudomonadati</taxon>
        <taxon>Pseudomonadota</taxon>
        <taxon>Gammaproteobacteria</taxon>
        <taxon>Pseudomonadales</taxon>
        <taxon>Pseudomonadaceae</taxon>
        <taxon>Pseudomonas</taxon>
    </lineage>
</organism>
<dbReference type="AlphaFoldDB" id="A0A2I0CLF8"/>
<evidence type="ECO:0000256" key="9">
    <source>
        <dbReference type="SAM" id="SignalP"/>
    </source>
</evidence>
<dbReference type="PANTHER" id="PTHR43649">
    <property type="entry name" value="ARABINOSE-BINDING PROTEIN-RELATED"/>
    <property type="match status" value="1"/>
</dbReference>
<dbReference type="Gene3D" id="3.40.190.10">
    <property type="entry name" value="Periplasmic binding protein-like II"/>
    <property type="match status" value="2"/>
</dbReference>
<dbReference type="EMBL" id="PIYS01000032">
    <property type="protein sequence ID" value="PKF69962.1"/>
    <property type="molecule type" value="Genomic_DNA"/>
</dbReference>
<evidence type="ECO:0000256" key="2">
    <source>
        <dbReference type="ARBA" id="ARBA00008520"/>
    </source>
</evidence>
<comment type="caution">
    <text evidence="10">The sequence shown here is derived from an EMBL/GenBank/DDBJ whole genome shotgun (WGS) entry which is preliminary data.</text>
</comment>
<keyword evidence="6" id="KW-0564">Palmitate</keyword>
<dbReference type="Pfam" id="PF13416">
    <property type="entry name" value="SBP_bac_8"/>
    <property type="match status" value="1"/>
</dbReference>
<dbReference type="RefSeq" id="WP_101194344.1">
    <property type="nucleotide sequence ID" value="NZ_JBICLX010000002.1"/>
</dbReference>
<dbReference type="Proteomes" id="UP000242861">
    <property type="component" value="Unassembled WGS sequence"/>
</dbReference>
<dbReference type="GO" id="GO:0022857">
    <property type="term" value="F:transmembrane transporter activity"/>
    <property type="evidence" value="ECO:0007669"/>
    <property type="project" value="InterPro"/>
</dbReference>
<comment type="similarity">
    <text evidence="2">Belongs to the bacterial solute-binding protein 1 family.</text>
</comment>
<protein>
    <submittedName>
        <fullName evidence="10">ABC transporter substrate-binding protein</fullName>
    </submittedName>
</protein>
<dbReference type="SUPFAM" id="SSF53850">
    <property type="entry name" value="Periplasmic binding protein-like II"/>
    <property type="match status" value="1"/>
</dbReference>
<accession>A0A2I0CLF8</accession>
<name>A0A2I0CLF8_9PSED</name>
<feature type="region of interest" description="Disordered" evidence="8">
    <location>
        <begin position="524"/>
        <end position="548"/>
    </location>
</feature>
<dbReference type="InterPro" id="IPR006059">
    <property type="entry name" value="SBP"/>
</dbReference>